<dbReference type="Pfam" id="PF06985">
    <property type="entry name" value="HET"/>
    <property type="match status" value="1"/>
</dbReference>
<name>A0A9P4IGK8_9PEZI</name>
<keyword evidence="3" id="KW-1185">Reference proteome</keyword>
<sequence>MSAPHYSPLQSNLGEIRLLQLNPAGTVGAPLDCSLERAFLSSNPRFEALSYTWGEPGTEQIILLDGTEFRIRENLSAALRRLRHASQPRRLWTDVICVNQDDLDERRDQILLMGSIYQNAEQVVVWLGELTAESIVGIKMLDNWFKFSWQHFKSERQRNVYSLSHWKNVLSDSASLEERSNYSEEHGFGEVRELLDRPWWRRVWIVQEAVLAQTLVVLCGTETIQWESFQSAIQGGSLKLGKHAAGHKRPSALSDWPDASYQAISLLRQERKHTEWKKSIYDLAYSFRTSECTDPRDRIYAFLGLATDLDGAGISPSYYLSIAEAYTNFARTCIKHHSHLKILNCKRQQYQEDVAESQIRAYSVNDQARYHDTEAQITDGKKTRVGWAPLPHGWERIQDGKVSFFRDHLSGKESSISPLAALAPSREIPFEMRRISPPGWTKTWDNVGRAKIRFTGDSYLSKAATSVSNLHLPSWVPDWASSSTRDPAPLLDFSAAQPRFFASGQDTTCRISPQDDVHQLNLEGVLFDEIEKLAPAWHPTSIQPPLSRKGVKILEEWETLALAPVPSCPYNSWSSREEAFMRTQLCDSRSDESLPPQTNTYFDVWRDGAKWAPDAPEYTGKAYYQAWYEDSKRTFAEVHMLKYHMKLTFGKAGLPGWDEKSQSIIQGYNECAQSIYRASAHRAIFVTRKGYIGLAPWNAKLGDQVSVLLGGHTPFLLRPLPEPSTFTLVGESYVYGLMKGEIFQGETKPKIETICLV</sequence>
<organism evidence="2 3">
    <name type="scientific">Rhizodiscina lignyota</name>
    <dbReference type="NCBI Taxonomy" id="1504668"/>
    <lineage>
        <taxon>Eukaryota</taxon>
        <taxon>Fungi</taxon>
        <taxon>Dikarya</taxon>
        <taxon>Ascomycota</taxon>
        <taxon>Pezizomycotina</taxon>
        <taxon>Dothideomycetes</taxon>
        <taxon>Pleosporomycetidae</taxon>
        <taxon>Aulographales</taxon>
        <taxon>Rhizodiscinaceae</taxon>
        <taxon>Rhizodiscina</taxon>
    </lineage>
</organism>
<protein>
    <submittedName>
        <fullName evidence="2">HET-domain-containing protein</fullName>
    </submittedName>
</protein>
<dbReference type="AlphaFoldDB" id="A0A9P4IGK8"/>
<feature type="domain" description="Heterokaryon incompatibility" evidence="1">
    <location>
        <begin position="46"/>
        <end position="208"/>
    </location>
</feature>
<dbReference type="InterPro" id="IPR052895">
    <property type="entry name" value="HetReg/Transcr_Mod"/>
</dbReference>
<dbReference type="PANTHER" id="PTHR24148:SF64">
    <property type="entry name" value="HETEROKARYON INCOMPATIBILITY DOMAIN-CONTAINING PROTEIN"/>
    <property type="match status" value="1"/>
</dbReference>
<evidence type="ECO:0000259" key="1">
    <source>
        <dbReference type="Pfam" id="PF06985"/>
    </source>
</evidence>
<evidence type="ECO:0000313" key="2">
    <source>
        <dbReference type="EMBL" id="KAF2098809.1"/>
    </source>
</evidence>
<dbReference type="InterPro" id="IPR010730">
    <property type="entry name" value="HET"/>
</dbReference>
<comment type="caution">
    <text evidence="2">The sequence shown here is derived from an EMBL/GenBank/DDBJ whole genome shotgun (WGS) entry which is preliminary data.</text>
</comment>
<dbReference type="EMBL" id="ML978126">
    <property type="protein sequence ID" value="KAF2098809.1"/>
    <property type="molecule type" value="Genomic_DNA"/>
</dbReference>
<dbReference type="OrthoDB" id="3724707at2759"/>
<gene>
    <name evidence="2" type="ORF">NA57DRAFT_76047</name>
</gene>
<proteinExistence type="predicted"/>
<dbReference type="PANTHER" id="PTHR24148">
    <property type="entry name" value="ANKYRIN REPEAT DOMAIN-CONTAINING PROTEIN 39 HOMOLOG-RELATED"/>
    <property type="match status" value="1"/>
</dbReference>
<dbReference type="Pfam" id="PF26639">
    <property type="entry name" value="Het-6_barrel"/>
    <property type="match status" value="1"/>
</dbReference>
<accession>A0A9P4IGK8</accession>
<reference evidence="2" key="1">
    <citation type="journal article" date="2020" name="Stud. Mycol.">
        <title>101 Dothideomycetes genomes: a test case for predicting lifestyles and emergence of pathogens.</title>
        <authorList>
            <person name="Haridas S."/>
            <person name="Albert R."/>
            <person name="Binder M."/>
            <person name="Bloem J."/>
            <person name="Labutti K."/>
            <person name="Salamov A."/>
            <person name="Andreopoulos B."/>
            <person name="Baker S."/>
            <person name="Barry K."/>
            <person name="Bills G."/>
            <person name="Bluhm B."/>
            <person name="Cannon C."/>
            <person name="Castanera R."/>
            <person name="Culley D."/>
            <person name="Daum C."/>
            <person name="Ezra D."/>
            <person name="Gonzalez J."/>
            <person name="Henrissat B."/>
            <person name="Kuo A."/>
            <person name="Liang C."/>
            <person name="Lipzen A."/>
            <person name="Lutzoni F."/>
            <person name="Magnuson J."/>
            <person name="Mondo S."/>
            <person name="Nolan M."/>
            <person name="Ohm R."/>
            <person name="Pangilinan J."/>
            <person name="Park H.-J."/>
            <person name="Ramirez L."/>
            <person name="Alfaro M."/>
            <person name="Sun H."/>
            <person name="Tritt A."/>
            <person name="Yoshinaga Y."/>
            <person name="Zwiers L.-H."/>
            <person name="Turgeon B."/>
            <person name="Goodwin S."/>
            <person name="Spatafora J."/>
            <person name="Crous P."/>
            <person name="Grigoriev I."/>
        </authorList>
    </citation>
    <scope>NUCLEOTIDE SEQUENCE</scope>
    <source>
        <strain evidence="2">CBS 133067</strain>
    </source>
</reference>
<dbReference type="Proteomes" id="UP000799772">
    <property type="component" value="Unassembled WGS sequence"/>
</dbReference>
<evidence type="ECO:0000313" key="3">
    <source>
        <dbReference type="Proteomes" id="UP000799772"/>
    </source>
</evidence>